<reference evidence="3" key="1">
    <citation type="journal article" date="2019" name="Int. J. Syst. Evol. Microbiol.">
        <title>The Global Catalogue of Microorganisms (GCM) 10K type strain sequencing project: providing services to taxonomists for standard genome sequencing and annotation.</title>
        <authorList>
            <consortium name="The Broad Institute Genomics Platform"/>
            <consortium name="The Broad Institute Genome Sequencing Center for Infectious Disease"/>
            <person name="Wu L."/>
            <person name="Ma J."/>
        </authorList>
    </citation>
    <scope>NUCLEOTIDE SEQUENCE [LARGE SCALE GENOMIC DNA]</scope>
    <source>
        <strain evidence="3">JCM 17224</strain>
    </source>
</reference>
<comment type="caution">
    <text evidence="2">The sequence shown here is derived from an EMBL/GenBank/DDBJ whole genome shotgun (WGS) entry which is preliminary data.</text>
</comment>
<keyword evidence="3" id="KW-1185">Reference proteome</keyword>
<accession>A0ABP7RNI7</accession>
<proteinExistence type="predicted"/>
<gene>
    <name evidence="2" type="ORF">GCM10022408_08800</name>
</gene>
<dbReference type="Pfam" id="PF09983">
    <property type="entry name" value="JetD_C"/>
    <property type="match status" value="1"/>
</dbReference>
<name>A0ABP7RNI7_9BACT</name>
<evidence type="ECO:0000313" key="3">
    <source>
        <dbReference type="Proteomes" id="UP001500567"/>
    </source>
</evidence>
<protein>
    <recommendedName>
        <fullName evidence="1">Wadjet protein JetD C-terminal domain-containing protein</fullName>
    </recommendedName>
</protein>
<dbReference type="EMBL" id="BAABDJ010000006">
    <property type="protein sequence ID" value="GAA4000023.1"/>
    <property type="molecule type" value="Genomic_DNA"/>
</dbReference>
<dbReference type="RefSeq" id="WP_345071254.1">
    <property type="nucleotide sequence ID" value="NZ_BAABDJ010000006.1"/>
</dbReference>
<sequence>MSQLSVWVSEFARLNLAVRRVYIIENLTSFLAFPAVADAVAVWGSGFAVNLLADAGWLGEKQLFYWGDIDVHGFPILARLRACFPAAQSWLMDADTFRRYHGGGQGAGFVAQALPGLTEAEQPLYQELLRTNARLEQEKLPAAYVAAALRATAGQ</sequence>
<feature type="domain" description="Wadjet protein JetD C-terminal" evidence="1">
    <location>
        <begin position="2"/>
        <end position="148"/>
    </location>
</feature>
<dbReference type="InterPro" id="IPR024534">
    <property type="entry name" value="JetD_C"/>
</dbReference>
<organism evidence="2 3">
    <name type="scientific">Hymenobacter fastidiosus</name>
    <dbReference type="NCBI Taxonomy" id="486264"/>
    <lineage>
        <taxon>Bacteria</taxon>
        <taxon>Pseudomonadati</taxon>
        <taxon>Bacteroidota</taxon>
        <taxon>Cytophagia</taxon>
        <taxon>Cytophagales</taxon>
        <taxon>Hymenobacteraceae</taxon>
        <taxon>Hymenobacter</taxon>
    </lineage>
</organism>
<evidence type="ECO:0000313" key="2">
    <source>
        <dbReference type="EMBL" id="GAA4000023.1"/>
    </source>
</evidence>
<dbReference type="Proteomes" id="UP001500567">
    <property type="component" value="Unassembled WGS sequence"/>
</dbReference>
<evidence type="ECO:0000259" key="1">
    <source>
        <dbReference type="Pfam" id="PF09983"/>
    </source>
</evidence>